<keyword evidence="1" id="KW-0147">Chitin-binding</keyword>
<evidence type="ECO:0000256" key="4">
    <source>
        <dbReference type="ARBA" id="ARBA00044955"/>
    </source>
</evidence>
<keyword evidence="2 6" id="KW-0732">Signal</keyword>
<dbReference type="SMART" id="SM00257">
    <property type="entry name" value="LysM"/>
    <property type="match status" value="5"/>
</dbReference>
<gene>
    <name evidence="8" type="ORF">B0T14DRAFT_432670</name>
</gene>
<dbReference type="PROSITE" id="PS51782">
    <property type="entry name" value="LYSM"/>
    <property type="match status" value="4"/>
</dbReference>
<dbReference type="InterPro" id="IPR018392">
    <property type="entry name" value="LysM"/>
</dbReference>
<feature type="signal peptide" evidence="6">
    <location>
        <begin position="1"/>
        <end position="23"/>
    </location>
</feature>
<dbReference type="Gene3D" id="3.10.350.10">
    <property type="entry name" value="LysM domain"/>
    <property type="match status" value="5"/>
</dbReference>
<feature type="domain" description="LysM" evidence="7">
    <location>
        <begin position="293"/>
        <end position="341"/>
    </location>
</feature>
<evidence type="ECO:0000259" key="7">
    <source>
        <dbReference type="PROSITE" id="PS51782"/>
    </source>
</evidence>
<feature type="domain" description="LysM" evidence="7">
    <location>
        <begin position="370"/>
        <end position="416"/>
    </location>
</feature>
<dbReference type="Pfam" id="PF01476">
    <property type="entry name" value="LysM"/>
    <property type="match status" value="2"/>
</dbReference>
<dbReference type="EMBL" id="JAULSU010000004">
    <property type="protein sequence ID" value="KAK0620499.1"/>
    <property type="molecule type" value="Genomic_DNA"/>
</dbReference>
<feature type="domain" description="LysM" evidence="7">
    <location>
        <begin position="215"/>
        <end position="261"/>
    </location>
</feature>
<feature type="chain" id="PRO_5041464340" description="LysM domain-containing protein" evidence="6">
    <location>
        <begin position="24"/>
        <end position="419"/>
    </location>
</feature>
<keyword evidence="9" id="KW-1185">Reference proteome</keyword>
<dbReference type="InterPro" id="IPR052210">
    <property type="entry name" value="LysM1-like"/>
</dbReference>
<comment type="similarity">
    <text evidence="4">Belongs to the secreted LysM effector family.</text>
</comment>
<name>A0AA39WRZ4_9PEZI</name>
<feature type="domain" description="LysM" evidence="7">
    <location>
        <begin position="137"/>
        <end position="183"/>
    </location>
</feature>
<sequence>MSSFKKCGLLATLLAARSVIAGSKPIYPYDPNTTPNCVWWVDYDGFDTCETIVQDNWLTVDEFRQLNPSVGAGCTGLKVGQSYCAEKGSGPDPEPITTTTRTTSSTSSNPSPSPTKPGNGIATPEPTQPNMVDNCDAFYFVKQGEGCNDVLSKNGITLAQLYQWNPSVGANCGGLWAEVNVCVSIVGHNPTPTNPSNGISTPEPTQPNMVNNCDAFYFVKQGENCNDVLSKNGITLAQLFQWNPSVGSNCAGLWTGVNVCVSIIGHTPTPTNPGNGITTPSPVHPSIVANCDAFYKVPKNENCATVASKNGITLAELIKFNPNAGTTTNCNGLWADTYACVSIIGHTPTNPSNGVQTPSPTQPGMVSNCKTFHFVDGQTCQAVLDRYKITLANFVKWNTQVGNNCQSMWNKTYYCVAVL</sequence>
<accession>A0AA39WRZ4</accession>
<protein>
    <recommendedName>
        <fullName evidence="7">LysM domain-containing protein</fullName>
    </recommendedName>
</protein>
<evidence type="ECO:0000256" key="6">
    <source>
        <dbReference type="SAM" id="SignalP"/>
    </source>
</evidence>
<reference evidence="8" key="1">
    <citation type="submission" date="2023-06" db="EMBL/GenBank/DDBJ databases">
        <title>Genome-scale phylogeny and comparative genomics of the fungal order Sordariales.</title>
        <authorList>
            <consortium name="Lawrence Berkeley National Laboratory"/>
            <person name="Hensen N."/>
            <person name="Bonometti L."/>
            <person name="Westerberg I."/>
            <person name="Brannstrom I.O."/>
            <person name="Guillou S."/>
            <person name="Cros-Aarteil S."/>
            <person name="Calhoun S."/>
            <person name="Haridas S."/>
            <person name="Kuo A."/>
            <person name="Mondo S."/>
            <person name="Pangilinan J."/>
            <person name="Riley R."/>
            <person name="Labutti K."/>
            <person name="Andreopoulos B."/>
            <person name="Lipzen A."/>
            <person name="Chen C."/>
            <person name="Yanf M."/>
            <person name="Daum C."/>
            <person name="Ng V."/>
            <person name="Clum A."/>
            <person name="Steindorff A."/>
            <person name="Ohm R."/>
            <person name="Martin F."/>
            <person name="Silar P."/>
            <person name="Natvig D."/>
            <person name="Lalanne C."/>
            <person name="Gautier V."/>
            <person name="Ament-Velasquez S.L."/>
            <person name="Kruys A."/>
            <person name="Hutchinson M.I."/>
            <person name="Powell A.J."/>
            <person name="Barry K."/>
            <person name="Miller A.N."/>
            <person name="Grigoriev I.V."/>
            <person name="Debuchy R."/>
            <person name="Gladieux P."/>
            <person name="Thoren M.H."/>
            <person name="Johannesson H."/>
        </authorList>
    </citation>
    <scope>NUCLEOTIDE SEQUENCE</scope>
    <source>
        <strain evidence="8">CBS 606.72</strain>
    </source>
</reference>
<evidence type="ECO:0000313" key="8">
    <source>
        <dbReference type="EMBL" id="KAK0620499.1"/>
    </source>
</evidence>
<dbReference type="SUPFAM" id="SSF54106">
    <property type="entry name" value="LysM domain"/>
    <property type="match status" value="3"/>
</dbReference>
<evidence type="ECO:0000256" key="2">
    <source>
        <dbReference type="ARBA" id="ARBA00022729"/>
    </source>
</evidence>
<dbReference type="Proteomes" id="UP001175000">
    <property type="component" value="Unassembled WGS sequence"/>
</dbReference>
<dbReference type="GO" id="GO:0008061">
    <property type="term" value="F:chitin binding"/>
    <property type="evidence" value="ECO:0007669"/>
    <property type="project" value="UniProtKB-KW"/>
</dbReference>
<evidence type="ECO:0000256" key="3">
    <source>
        <dbReference type="ARBA" id="ARBA00023026"/>
    </source>
</evidence>
<feature type="region of interest" description="Disordered" evidence="5">
    <location>
        <begin position="87"/>
        <end position="127"/>
    </location>
</feature>
<dbReference type="CDD" id="cd00118">
    <property type="entry name" value="LysM"/>
    <property type="match status" value="1"/>
</dbReference>
<dbReference type="InterPro" id="IPR036779">
    <property type="entry name" value="LysM_dom_sf"/>
</dbReference>
<dbReference type="AlphaFoldDB" id="A0AA39WRZ4"/>
<dbReference type="PANTHER" id="PTHR34997:SF2">
    <property type="entry name" value="LYSM DOMAIN-CONTAINING PROTEIN-RELATED"/>
    <property type="match status" value="1"/>
</dbReference>
<keyword evidence="3" id="KW-0843">Virulence</keyword>
<evidence type="ECO:0000256" key="5">
    <source>
        <dbReference type="SAM" id="MobiDB-lite"/>
    </source>
</evidence>
<comment type="caution">
    <text evidence="8">The sequence shown here is derived from an EMBL/GenBank/DDBJ whole genome shotgun (WGS) entry which is preliminary data.</text>
</comment>
<dbReference type="PANTHER" id="PTHR34997">
    <property type="entry name" value="AM15"/>
    <property type="match status" value="1"/>
</dbReference>
<feature type="compositionally biased region" description="Low complexity" evidence="5">
    <location>
        <begin position="95"/>
        <end position="110"/>
    </location>
</feature>
<evidence type="ECO:0000313" key="9">
    <source>
        <dbReference type="Proteomes" id="UP001175000"/>
    </source>
</evidence>
<proteinExistence type="inferred from homology"/>
<organism evidence="8 9">
    <name type="scientific">Immersiella caudata</name>
    <dbReference type="NCBI Taxonomy" id="314043"/>
    <lineage>
        <taxon>Eukaryota</taxon>
        <taxon>Fungi</taxon>
        <taxon>Dikarya</taxon>
        <taxon>Ascomycota</taxon>
        <taxon>Pezizomycotina</taxon>
        <taxon>Sordariomycetes</taxon>
        <taxon>Sordariomycetidae</taxon>
        <taxon>Sordariales</taxon>
        <taxon>Lasiosphaeriaceae</taxon>
        <taxon>Immersiella</taxon>
    </lineage>
</organism>
<evidence type="ECO:0000256" key="1">
    <source>
        <dbReference type="ARBA" id="ARBA00022669"/>
    </source>
</evidence>